<feature type="non-terminal residue" evidence="7">
    <location>
        <position position="1"/>
    </location>
</feature>
<dbReference type="Gene3D" id="1.10.30.10">
    <property type="entry name" value="High mobility group box domain"/>
    <property type="match status" value="1"/>
</dbReference>
<dbReference type="AlphaFoldDB" id="A0A9P6FPF2"/>
<dbReference type="Pfam" id="PF24245">
    <property type="entry name" value="INO80F"/>
    <property type="match status" value="1"/>
</dbReference>
<dbReference type="InterPro" id="IPR051965">
    <property type="entry name" value="ChromReg_NeuronalGeneExpr"/>
</dbReference>
<feature type="region of interest" description="Disordered" evidence="5">
    <location>
        <begin position="25"/>
        <end position="255"/>
    </location>
</feature>
<name>A0A9P6FPF2_9FUNG</name>
<dbReference type="InterPro" id="IPR036910">
    <property type="entry name" value="HMG_box_dom_sf"/>
</dbReference>
<dbReference type="GO" id="GO:0005634">
    <property type="term" value="C:nucleus"/>
    <property type="evidence" value="ECO:0007669"/>
    <property type="project" value="UniProtKB-SubCell"/>
</dbReference>
<evidence type="ECO:0000256" key="5">
    <source>
        <dbReference type="SAM" id="MobiDB-lite"/>
    </source>
</evidence>
<organism evidence="7 8">
    <name type="scientific">Lunasporangiospora selenospora</name>
    <dbReference type="NCBI Taxonomy" id="979761"/>
    <lineage>
        <taxon>Eukaryota</taxon>
        <taxon>Fungi</taxon>
        <taxon>Fungi incertae sedis</taxon>
        <taxon>Mucoromycota</taxon>
        <taxon>Mortierellomycotina</taxon>
        <taxon>Mortierellomycetes</taxon>
        <taxon>Mortierellales</taxon>
        <taxon>Mortierellaceae</taxon>
        <taxon>Lunasporangiospora</taxon>
    </lineage>
</organism>
<dbReference type="CDD" id="cd22016">
    <property type="entry name" value="HMG-box_NHP10-like"/>
    <property type="match status" value="1"/>
</dbReference>
<evidence type="ECO:0000313" key="7">
    <source>
        <dbReference type="EMBL" id="KAF9578791.1"/>
    </source>
</evidence>
<evidence type="ECO:0000256" key="2">
    <source>
        <dbReference type="ARBA" id="ARBA00023125"/>
    </source>
</evidence>
<evidence type="ECO:0000256" key="3">
    <source>
        <dbReference type="ARBA" id="ARBA00023242"/>
    </source>
</evidence>
<dbReference type="Pfam" id="PF00505">
    <property type="entry name" value="HMG_box"/>
    <property type="match status" value="1"/>
</dbReference>
<feature type="domain" description="HMG box" evidence="6">
    <location>
        <begin position="205"/>
        <end position="273"/>
    </location>
</feature>
<evidence type="ECO:0000256" key="1">
    <source>
        <dbReference type="ARBA" id="ARBA00004123"/>
    </source>
</evidence>
<feature type="compositionally biased region" description="Low complexity" evidence="5">
    <location>
        <begin position="312"/>
        <end position="328"/>
    </location>
</feature>
<feature type="compositionally biased region" description="Basic and acidic residues" evidence="5">
    <location>
        <begin position="222"/>
        <end position="231"/>
    </location>
</feature>
<keyword evidence="3 4" id="KW-0539">Nucleus</keyword>
<sequence length="595" mass="63935">DNDVLNIKLSRARKNIQRLRIERSFLFDRLDQSDQAGGSGIDRDSPPEGSDSTSDSDTDGELGGSSANNSTSRPRGQHRHGSGHSLDKFKSQLYDRYGRSSSAQGPNHSRHHSSSSTSSSILSAYNRHGSRVGTGRGSGRARSKSPTRGSSSTALGSGMKNAGVSSSTSGGTGQQQLAMDGGAGNAAVGKKATSLKKRRKDPLAPKRPSNAFFIFSQQHRQQAREEKKEGNQSELTKFLGQQWKSMPSTEKKKYSELAIQDRKRYLEEMSHYQHEHGLVSNEKENGSSLGGDAKSNNKKQIRKKPGRPPKLTDSATSTMATNNSSTSNGKRGRAAKTDTTTTTTTTTSTTTTKAAKGIKRTKNTEASAVTKDPHANGNVKKRRGKGVAAAETESTSVVEAIPGGNETVLETADEKDSAALAASSQEEEDVKMEGASEGEDEDEDEEDEDEEAEDDEEGDDDDEDQDEIEEGDAEDEVDMVEAEDEDEEEDEDEDEDEGEDVDEDEDDAEDEDENDSGELEGEEGPVTGEIPPHVPLQNAEGTVAAPEGKEEDRATGPEAEQNMSIQDVEMKEATSVNSVVPGPEAVREKGDTTAA</sequence>
<evidence type="ECO:0000259" key="6">
    <source>
        <dbReference type="PROSITE" id="PS50118"/>
    </source>
</evidence>
<proteinExistence type="predicted"/>
<dbReference type="GO" id="GO:0010468">
    <property type="term" value="P:regulation of gene expression"/>
    <property type="evidence" value="ECO:0007669"/>
    <property type="project" value="TreeGrafter"/>
</dbReference>
<dbReference type="Proteomes" id="UP000780801">
    <property type="component" value="Unassembled WGS sequence"/>
</dbReference>
<dbReference type="InterPro" id="IPR056513">
    <property type="entry name" value="INO80F"/>
</dbReference>
<dbReference type="PROSITE" id="PS50118">
    <property type="entry name" value="HMG_BOX_2"/>
    <property type="match status" value="1"/>
</dbReference>
<feature type="compositionally biased region" description="Basic and acidic residues" evidence="5">
    <location>
        <begin position="585"/>
        <end position="595"/>
    </location>
</feature>
<accession>A0A9P6FPF2</accession>
<keyword evidence="2 4" id="KW-0238">DNA-binding</keyword>
<comment type="subcellular location">
    <subcellularLocation>
        <location evidence="1">Nucleus</location>
    </subcellularLocation>
</comment>
<dbReference type="PANTHER" id="PTHR46040:SF3">
    <property type="entry name" value="HIGH MOBILITY GROUP PROTEIN 2"/>
    <property type="match status" value="1"/>
</dbReference>
<feature type="compositionally biased region" description="Basic residues" evidence="5">
    <location>
        <begin position="296"/>
        <end position="307"/>
    </location>
</feature>
<feature type="compositionally biased region" description="Basic and acidic residues" evidence="5">
    <location>
        <begin position="268"/>
        <end position="285"/>
    </location>
</feature>
<reference evidence="7" key="1">
    <citation type="journal article" date="2020" name="Fungal Divers.">
        <title>Resolving the Mortierellaceae phylogeny through synthesis of multi-gene phylogenetics and phylogenomics.</title>
        <authorList>
            <person name="Vandepol N."/>
            <person name="Liber J."/>
            <person name="Desiro A."/>
            <person name="Na H."/>
            <person name="Kennedy M."/>
            <person name="Barry K."/>
            <person name="Grigoriev I.V."/>
            <person name="Miller A.N."/>
            <person name="O'Donnell K."/>
            <person name="Stajich J.E."/>
            <person name="Bonito G."/>
        </authorList>
    </citation>
    <scope>NUCLEOTIDE SEQUENCE</scope>
    <source>
        <strain evidence="7">KOD1015</strain>
    </source>
</reference>
<feature type="compositionally biased region" description="Low complexity" evidence="5">
    <location>
        <begin position="337"/>
        <end position="352"/>
    </location>
</feature>
<evidence type="ECO:0000256" key="4">
    <source>
        <dbReference type="PROSITE-ProRule" id="PRU00267"/>
    </source>
</evidence>
<feature type="compositionally biased region" description="Low complexity" evidence="5">
    <location>
        <begin position="114"/>
        <end position="123"/>
    </location>
</feature>
<dbReference type="GO" id="GO:0003677">
    <property type="term" value="F:DNA binding"/>
    <property type="evidence" value="ECO:0007669"/>
    <property type="project" value="UniProtKB-UniRule"/>
</dbReference>
<dbReference type="PANTHER" id="PTHR46040">
    <property type="entry name" value="HIGH MOBILITY GROUP PROTEIN 2"/>
    <property type="match status" value="1"/>
</dbReference>
<evidence type="ECO:0000313" key="8">
    <source>
        <dbReference type="Proteomes" id="UP000780801"/>
    </source>
</evidence>
<feature type="non-terminal residue" evidence="7">
    <location>
        <position position="595"/>
    </location>
</feature>
<feature type="compositionally biased region" description="Polar residues" evidence="5">
    <location>
        <begin position="146"/>
        <end position="155"/>
    </location>
</feature>
<gene>
    <name evidence="7" type="ORF">BGW38_005243</name>
</gene>
<feature type="DNA-binding region" description="HMG box" evidence="4">
    <location>
        <begin position="205"/>
        <end position="273"/>
    </location>
</feature>
<feature type="region of interest" description="Disordered" evidence="5">
    <location>
        <begin position="268"/>
        <end position="595"/>
    </location>
</feature>
<dbReference type="InterPro" id="IPR009071">
    <property type="entry name" value="HMG_box_dom"/>
</dbReference>
<dbReference type="SUPFAM" id="SSF47095">
    <property type="entry name" value="HMG-box"/>
    <property type="match status" value="1"/>
</dbReference>
<feature type="compositionally biased region" description="Acidic residues" evidence="5">
    <location>
        <begin position="425"/>
        <end position="523"/>
    </location>
</feature>
<dbReference type="OrthoDB" id="1919336at2759"/>
<comment type="caution">
    <text evidence="7">The sequence shown here is derived from an EMBL/GenBank/DDBJ whole genome shotgun (WGS) entry which is preliminary data.</text>
</comment>
<dbReference type="EMBL" id="JAABOA010003318">
    <property type="protein sequence ID" value="KAF9578791.1"/>
    <property type="molecule type" value="Genomic_DNA"/>
</dbReference>
<keyword evidence="8" id="KW-1185">Reference proteome</keyword>
<dbReference type="SMART" id="SM00398">
    <property type="entry name" value="HMG"/>
    <property type="match status" value="1"/>
</dbReference>
<protein>
    <recommendedName>
        <fullName evidence="6">HMG box domain-containing protein</fullName>
    </recommendedName>
</protein>